<protein>
    <submittedName>
        <fullName evidence="1">Uncharacterized protein</fullName>
    </submittedName>
</protein>
<dbReference type="Proteomes" id="UP000276133">
    <property type="component" value="Unassembled WGS sequence"/>
</dbReference>
<organism evidence="1 2">
    <name type="scientific">Brachionus plicatilis</name>
    <name type="common">Marine rotifer</name>
    <name type="synonym">Brachionus muelleri</name>
    <dbReference type="NCBI Taxonomy" id="10195"/>
    <lineage>
        <taxon>Eukaryota</taxon>
        <taxon>Metazoa</taxon>
        <taxon>Spiralia</taxon>
        <taxon>Gnathifera</taxon>
        <taxon>Rotifera</taxon>
        <taxon>Eurotatoria</taxon>
        <taxon>Monogononta</taxon>
        <taxon>Pseudotrocha</taxon>
        <taxon>Ploima</taxon>
        <taxon>Brachionidae</taxon>
        <taxon>Brachionus</taxon>
    </lineage>
</organism>
<evidence type="ECO:0000313" key="2">
    <source>
        <dbReference type="Proteomes" id="UP000276133"/>
    </source>
</evidence>
<sequence>MLLKFVFLKFTWKLIHNLIITQEFLEISSILLIFMMLSRLDDYILCHLELLLLPSYRLSFNLFLKDLRKNVEDQLDRNTLYSKQPNVCKQYYLKIDNNFISGQRQFEQNLMLKHRPSVFYKTQTVVEWYLESDLFKSHNHIGQD</sequence>
<dbReference type="AlphaFoldDB" id="A0A3M7PTQ6"/>
<keyword evidence="2" id="KW-1185">Reference proteome</keyword>
<name>A0A3M7PTQ6_BRAPC</name>
<evidence type="ECO:0000313" key="1">
    <source>
        <dbReference type="EMBL" id="RNA02496.1"/>
    </source>
</evidence>
<comment type="caution">
    <text evidence="1">The sequence shown here is derived from an EMBL/GenBank/DDBJ whole genome shotgun (WGS) entry which is preliminary data.</text>
</comment>
<gene>
    <name evidence="1" type="ORF">BpHYR1_030614</name>
</gene>
<dbReference type="EMBL" id="REGN01008856">
    <property type="protein sequence ID" value="RNA02496.1"/>
    <property type="molecule type" value="Genomic_DNA"/>
</dbReference>
<accession>A0A3M7PTQ6</accession>
<reference evidence="1 2" key="1">
    <citation type="journal article" date="2018" name="Sci. Rep.">
        <title>Genomic signatures of local adaptation to the degree of environmental predictability in rotifers.</title>
        <authorList>
            <person name="Franch-Gras L."/>
            <person name="Hahn C."/>
            <person name="Garcia-Roger E.M."/>
            <person name="Carmona M.J."/>
            <person name="Serra M."/>
            <person name="Gomez A."/>
        </authorList>
    </citation>
    <scope>NUCLEOTIDE SEQUENCE [LARGE SCALE GENOMIC DNA]</scope>
    <source>
        <strain evidence="1">HYR1</strain>
    </source>
</reference>
<proteinExistence type="predicted"/>